<dbReference type="CDD" id="cd00293">
    <property type="entry name" value="USP-like"/>
    <property type="match status" value="1"/>
</dbReference>
<dbReference type="RefSeq" id="WP_345231948.1">
    <property type="nucleotide sequence ID" value="NZ_BAABIQ010000035.1"/>
</dbReference>
<comment type="similarity">
    <text evidence="1">Belongs to the universal stress protein A family.</text>
</comment>
<dbReference type="PANTHER" id="PTHR46268:SF22">
    <property type="entry name" value="SENSOR PROTEIN KDPD-RELATED"/>
    <property type="match status" value="1"/>
</dbReference>
<organism evidence="3 4">
    <name type="scientific">Olivibacter ginsenosidimutans</name>
    <dbReference type="NCBI Taxonomy" id="1176537"/>
    <lineage>
        <taxon>Bacteria</taxon>
        <taxon>Pseudomonadati</taxon>
        <taxon>Bacteroidota</taxon>
        <taxon>Sphingobacteriia</taxon>
        <taxon>Sphingobacteriales</taxon>
        <taxon>Sphingobacteriaceae</taxon>
        <taxon>Olivibacter</taxon>
    </lineage>
</organism>
<dbReference type="SUPFAM" id="SSF52402">
    <property type="entry name" value="Adenine nucleotide alpha hydrolases-like"/>
    <property type="match status" value="2"/>
</dbReference>
<evidence type="ECO:0000259" key="2">
    <source>
        <dbReference type="Pfam" id="PF00582"/>
    </source>
</evidence>
<dbReference type="EMBL" id="BAABIQ010000035">
    <property type="protein sequence ID" value="GAA4794178.1"/>
    <property type="molecule type" value="Genomic_DNA"/>
</dbReference>
<name>A0ABP9BHN0_9SPHI</name>
<dbReference type="Pfam" id="PF00582">
    <property type="entry name" value="Usp"/>
    <property type="match status" value="1"/>
</dbReference>
<dbReference type="InterPro" id="IPR006015">
    <property type="entry name" value="Universal_stress_UspA"/>
</dbReference>
<dbReference type="Gene3D" id="3.40.50.620">
    <property type="entry name" value="HUPs"/>
    <property type="match status" value="2"/>
</dbReference>
<evidence type="ECO:0000256" key="1">
    <source>
        <dbReference type="ARBA" id="ARBA00008791"/>
    </source>
</evidence>
<dbReference type="Proteomes" id="UP001501411">
    <property type="component" value="Unassembled WGS sequence"/>
</dbReference>
<evidence type="ECO:0000313" key="3">
    <source>
        <dbReference type="EMBL" id="GAA4794178.1"/>
    </source>
</evidence>
<reference evidence="4" key="1">
    <citation type="journal article" date="2019" name="Int. J. Syst. Evol. Microbiol.">
        <title>The Global Catalogue of Microorganisms (GCM) 10K type strain sequencing project: providing services to taxonomists for standard genome sequencing and annotation.</title>
        <authorList>
            <consortium name="The Broad Institute Genomics Platform"/>
            <consortium name="The Broad Institute Genome Sequencing Center for Infectious Disease"/>
            <person name="Wu L."/>
            <person name="Ma J."/>
        </authorList>
    </citation>
    <scope>NUCLEOTIDE SEQUENCE [LARGE SCALE GENOMIC DNA]</scope>
    <source>
        <strain evidence="4">JCM 18200</strain>
    </source>
</reference>
<feature type="domain" description="UspA" evidence="2">
    <location>
        <begin position="1"/>
        <end position="142"/>
    </location>
</feature>
<dbReference type="PRINTS" id="PR01438">
    <property type="entry name" value="UNVRSLSTRESS"/>
</dbReference>
<dbReference type="PANTHER" id="PTHR46268">
    <property type="entry name" value="STRESS RESPONSE PROTEIN NHAX"/>
    <property type="match status" value="1"/>
</dbReference>
<gene>
    <name evidence="3" type="ORF">GCM10023231_23170</name>
</gene>
<accession>A0ABP9BHN0</accession>
<dbReference type="InterPro" id="IPR006016">
    <property type="entry name" value="UspA"/>
</dbReference>
<protein>
    <recommendedName>
        <fullName evidence="2">UspA domain-containing protein</fullName>
    </recommendedName>
</protein>
<comment type="caution">
    <text evidence="3">The sequence shown here is derived from an EMBL/GenBank/DDBJ whole genome shotgun (WGS) entry which is preliminary data.</text>
</comment>
<proteinExistence type="inferred from homology"/>
<dbReference type="InterPro" id="IPR014729">
    <property type="entry name" value="Rossmann-like_a/b/a_fold"/>
</dbReference>
<evidence type="ECO:0000313" key="4">
    <source>
        <dbReference type="Proteomes" id="UP001501411"/>
    </source>
</evidence>
<keyword evidence="4" id="KW-1185">Reference proteome</keyword>
<sequence>MKTLLVLTDFSDAATHAAKYATIFAKQLMASRIILFNKLSKIDAIPGTPLLVDSAYQSREEAMRQLKRLFHELKFLKHTHTELSYLVKEGKLEELTNELITKYQVDYVVMGLTGKSRLEQTLIGSNTIKIAKTVAKPLLIVPESSKLIPVSKIASISSLFDLKQAQLIHHLLHPLRQHDTTIELFVLHHENETHIQQGLHNHSLAAVKEQLAPYHPTYVTIGEIDIVRDVLDFCRDQQISLIVHIEKKRNFFESIFSTDITEQIAYVSHVPVLLAKQG</sequence>